<proteinExistence type="predicted"/>
<protein>
    <submittedName>
        <fullName evidence="9">Cytochrome</fullName>
    </submittedName>
</protein>
<evidence type="ECO:0000256" key="6">
    <source>
        <dbReference type="PROSITE-ProRule" id="PRU00433"/>
    </source>
</evidence>
<feature type="domain" description="Cytochrome c" evidence="8">
    <location>
        <begin position="40"/>
        <end position="122"/>
    </location>
</feature>
<keyword evidence="4" id="KW-0249">Electron transport</keyword>
<dbReference type="Gene3D" id="1.10.760.10">
    <property type="entry name" value="Cytochrome c-like domain"/>
    <property type="match status" value="1"/>
</dbReference>
<evidence type="ECO:0000256" key="4">
    <source>
        <dbReference type="ARBA" id="ARBA00022982"/>
    </source>
</evidence>
<evidence type="ECO:0000313" key="9">
    <source>
        <dbReference type="EMBL" id="PEH36741.1"/>
    </source>
</evidence>
<dbReference type="GO" id="GO:0020037">
    <property type="term" value="F:heme binding"/>
    <property type="evidence" value="ECO:0007669"/>
    <property type="project" value="InterPro"/>
</dbReference>
<name>A0A2A7RZI7_BURGA</name>
<dbReference type="Pfam" id="PF00034">
    <property type="entry name" value="Cytochrom_C"/>
    <property type="match status" value="1"/>
</dbReference>
<keyword evidence="7" id="KW-0732">Signal</keyword>
<feature type="chain" id="PRO_5012427780" evidence="7">
    <location>
        <begin position="39"/>
        <end position="124"/>
    </location>
</feature>
<keyword evidence="5 6" id="KW-0408">Iron</keyword>
<comment type="caution">
    <text evidence="9">The sequence shown here is derived from an EMBL/GenBank/DDBJ whole genome shotgun (WGS) entry which is preliminary data.</text>
</comment>
<feature type="signal peptide" evidence="7">
    <location>
        <begin position="1"/>
        <end position="38"/>
    </location>
</feature>
<evidence type="ECO:0000256" key="5">
    <source>
        <dbReference type="ARBA" id="ARBA00023004"/>
    </source>
</evidence>
<evidence type="ECO:0000256" key="3">
    <source>
        <dbReference type="ARBA" id="ARBA00022723"/>
    </source>
</evidence>
<dbReference type="PANTHER" id="PTHR33751:SF9">
    <property type="entry name" value="CYTOCHROME C4"/>
    <property type="match status" value="1"/>
</dbReference>
<accession>A0A2A7RZI7</accession>
<dbReference type="RefSeq" id="WP_052747534.1">
    <property type="nucleotide sequence ID" value="NZ_CADEPO010000001.1"/>
</dbReference>
<dbReference type="InterPro" id="IPR050597">
    <property type="entry name" value="Cytochrome_c_Oxidase_Subunit"/>
</dbReference>
<keyword evidence="2 6" id="KW-0349">Heme</keyword>
<evidence type="ECO:0000256" key="7">
    <source>
        <dbReference type="SAM" id="SignalP"/>
    </source>
</evidence>
<dbReference type="GO" id="GO:0046872">
    <property type="term" value="F:metal ion binding"/>
    <property type="evidence" value="ECO:0007669"/>
    <property type="project" value="UniProtKB-KW"/>
</dbReference>
<dbReference type="InterPro" id="IPR036909">
    <property type="entry name" value="Cyt_c-like_dom_sf"/>
</dbReference>
<dbReference type="AlphaFoldDB" id="A0A2A7RZI7"/>
<evidence type="ECO:0000259" key="8">
    <source>
        <dbReference type="PROSITE" id="PS51007"/>
    </source>
</evidence>
<evidence type="ECO:0000256" key="2">
    <source>
        <dbReference type="ARBA" id="ARBA00022617"/>
    </source>
</evidence>
<keyword evidence="1" id="KW-0813">Transport</keyword>
<dbReference type="SUPFAM" id="SSF46626">
    <property type="entry name" value="Cytochrome c"/>
    <property type="match status" value="1"/>
</dbReference>
<dbReference type="Proteomes" id="UP000220629">
    <property type="component" value="Unassembled WGS sequence"/>
</dbReference>
<dbReference type="EMBL" id="PDDY01000004">
    <property type="protein sequence ID" value="PEH36741.1"/>
    <property type="molecule type" value="Genomic_DNA"/>
</dbReference>
<evidence type="ECO:0000313" key="10">
    <source>
        <dbReference type="Proteomes" id="UP000220629"/>
    </source>
</evidence>
<keyword evidence="3 6" id="KW-0479">Metal-binding</keyword>
<dbReference type="PROSITE" id="PS51007">
    <property type="entry name" value="CYTC"/>
    <property type="match status" value="1"/>
</dbReference>
<organism evidence="9 10">
    <name type="scientific">Burkholderia gladioli</name>
    <name type="common">Pseudomonas marginata</name>
    <name type="synonym">Phytomonas marginata</name>
    <dbReference type="NCBI Taxonomy" id="28095"/>
    <lineage>
        <taxon>Bacteria</taxon>
        <taxon>Pseudomonadati</taxon>
        <taxon>Pseudomonadota</taxon>
        <taxon>Betaproteobacteria</taxon>
        <taxon>Burkholderiales</taxon>
        <taxon>Burkholderiaceae</taxon>
        <taxon>Burkholderia</taxon>
    </lineage>
</organism>
<dbReference type="GO" id="GO:0009055">
    <property type="term" value="F:electron transfer activity"/>
    <property type="evidence" value="ECO:0007669"/>
    <property type="project" value="InterPro"/>
</dbReference>
<sequence length="124" mass="12305">MIRIRRSAASGIAGASSRRLAPALLALACLGAAGGAQAVGNPAQGQARFGACVACHGANGSLPTSPAFPKIGGQNAAYVAAALHAYKSGQRNGGTAQMMQPMAQGLSDRDIDDLAAYIATLGPK</sequence>
<evidence type="ECO:0000256" key="1">
    <source>
        <dbReference type="ARBA" id="ARBA00022448"/>
    </source>
</evidence>
<reference evidence="10" key="1">
    <citation type="submission" date="2017-09" db="EMBL/GenBank/DDBJ databases">
        <title>FDA dAtabase for Regulatory Grade micrObial Sequences (FDA-ARGOS): Supporting development and validation of Infectious Disease Dx tests.</title>
        <authorList>
            <person name="Minogue T."/>
            <person name="Wolcott M."/>
            <person name="Wasieloski L."/>
            <person name="Aguilar W."/>
            <person name="Moore D."/>
            <person name="Tallon L."/>
            <person name="Sadzewicz L."/>
            <person name="Ott S."/>
            <person name="Zhao X."/>
            <person name="Nagaraj S."/>
            <person name="Vavikolanu K."/>
            <person name="Aluvathingal J."/>
            <person name="Nadendla S."/>
            <person name="Sichtig H."/>
        </authorList>
    </citation>
    <scope>NUCLEOTIDE SEQUENCE [LARGE SCALE GENOMIC DNA]</scope>
    <source>
        <strain evidence="10">FDAARGOS_390</strain>
    </source>
</reference>
<dbReference type="PANTHER" id="PTHR33751">
    <property type="entry name" value="CBB3-TYPE CYTOCHROME C OXIDASE SUBUNIT FIXP"/>
    <property type="match status" value="1"/>
</dbReference>
<gene>
    <name evidence="9" type="ORF">CRM94_19215</name>
</gene>
<dbReference type="InterPro" id="IPR009056">
    <property type="entry name" value="Cyt_c-like_dom"/>
</dbReference>